<reference evidence="2 3" key="1">
    <citation type="submission" date="2016-11" db="EMBL/GenBank/DDBJ databases">
        <authorList>
            <person name="Jaros S."/>
            <person name="Januszkiewicz K."/>
            <person name="Wedrychowicz H."/>
        </authorList>
    </citation>
    <scope>NUCLEOTIDE SEQUENCE [LARGE SCALE GENOMIC DNA]</scope>
    <source>
        <strain evidence="2 3">DSM 16917</strain>
    </source>
</reference>
<evidence type="ECO:0008006" key="4">
    <source>
        <dbReference type="Google" id="ProtNLM"/>
    </source>
</evidence>
<feature type="transmembrane region" description="Helical" evidence="1">
    <location>
        <begin position="174"/>
        <end position="195"/>
    </location>
</feature>
<feature type="transmembrane region" description="Helical" evidence="1">
    <location>
        <begin position="253"/>
        <end position="282"/>
    </location>
</feature>
<dbReference type="Proteomes" id="UP000184268">
    <property type="component" value="Unassembled WGS sequence"/>
</dbReference>
<dbReference type="RefSeq" id="WP_067654633.1">
    <property type="nucleotide sequence ID" value="NZ_FQXG01000001.1"/>
</dbReference>
<keyword evidence="1" id="KW-1133">Transmembrane helix</keyword>
<keyword evidence="3" id="KW-1185">Reference proteome</keyword>
<feature type="transmembrane region" description="Helical" evidence="1">
    <location>
        <begin position="16"/>
        <end position="49"/>
    </location>
</feature>
<keyword evidence="1" id="KW-0472">Membrane</keyword>
<accession>A0A1M5NEA0</accession>
<name>A0A1M5NEA0_9GAMM</name>
<proteinExistence type="predicted"/>
<dbReference type="STRING" id="299255.SAMN02745129_1015"/>
<dbReference type="EMBL" id="FQXG01000001">
    <property type="protein sequence ID" value="SHG87787.1"/>
    <property type="molecule type" value="Genomic_DNA"/>
</dbReference>
<protein>
    <recommendedName>
        <fullName evidence="4">Fusaric acid resistance protein-like</fullName>
    </recommendedName>
</protein>
<evidence type="ECO:0000313" key="2">
    <source>
        <dbReference type="EMBL" id="SHG87787.1"/>
    </source>
</evidence>
<feature type="transmembrane region" description="Helical" evidence="1">
    <location>
        <begin position="133"/>
        <end position="153"/>
    </location>
</feature>
<feature type="transmembrane region" description="Helical" evidence="1">
    <location>
        <begin position="302"/>
        <end position="322"/>
    </location>
</feature>
<dbReference type="OrthoDB" id="5187110at2"/>
<evidence type="ECO:0000256" key="1">
    <source>
        <dbReference type="SAM" id="Phobius"/>
    </source>
</evidence>
<evidence type="ECO:0000313" key="3">
    <source>
        <dbReference type="Proteomes" id="UP000184268"/>
    </source>
</evidence>
<organism evidence="2 3">
    <name type="scientific">Ferrimonas marina</name>
    <dbReference type="NCBI Taxonomy" id="299255"/>
    <lineage>
        <taxon>Bacteria</taxon>
        <taxon>Pseudomonadati</taxon>
        <taxon>Pseudomonadota</taxon>
        <taxon>Gammaproteobacteria</taxon>
        <taxon>Alteromonadales</taxon>
        <taxon>Ferrimonadaceae</taxon>
        <taxon>Ferrimonas</taxon>
    </lineage>
</organism>
<keyword evidence="1" id="KW-0812">Transmembrane</keyword>
<feature type="transmembrane region" description="Helical" evidence="1">
    <location>
        <begin position="85"/>
        <end position="103"/>
    </location>
</feature>
<gene>
    <name evidence="2" type="ORF">SAMN02745129_1015</name>
</gene>
<dbReference type="AlphaFoldDB" id="A0A1M5NEA0"/>
<sequence length="328" mass="35863">MFHFDWQRFNWQLGAIFAIGVVTVSLLLTALGAPAMVAGFSALLAWLPIVMADGVSLKQRLWGLLLFAALGPLLLWLYIQFDPFSLAHYAAIALVTLLGYLCLCFGTHLFLLAWGGVYWFLLLPLFVESPQDTWAVSLAYIAGVSLVLLINLVKPLLSRPADTPVPSANESLPIGQVFLFACLVALSIVIGLWLGKSWLTVDPTLVANATLNMISPSLRQTWQGGVERLILGLVAIVSGFYLGWWFPQVEVAWLVTVISAFLALGCLFVNINLTVAMVFFLLSYTWGSLGTEAAHRIANEKLLAELLGVAIALVAIGTLAWYQRNRGK</sequence>
<feature type="transmembrane region" description="Helical" evidence="1">
    <location>
        <begin position="229"/>
        <end position="246"/>
    </location>
</feature>
<feature type="transmembrane region" description="Helical" evidence="1">
    <location>
        <begin position="61"/>
        <end position="79"/>
    </location>
</feature>